<comment type="caution">
    <text evidence="2">The sequence shown here is derived from an EMBL/GenBank/DDBJ whole genome shotgun (WGS) entry which is preliminary data.</text>
</comment>
<evidence type="ECO:0000256" key="1">
    <source>
        <dbReference type="SAM" id="SignalP"/>
    </source>
</evidence>
<gene>
    <name evidence="2" type="primary">Cni-B0228.1</name>
    <name evidence="2" type="synonym">Cnig_chr_II.g5429</name>
    <name evidence="2" type="ORF">B9Z55_005429</name>
</gene>
<evidence type="ECO:0000313" key="3">
    <source>
        <dbReference type="Proteomes" id="UP000230233"/>
    </source>
</evidence>
<evidence type="ECO:0000313" key="2">
    <source>
        <dbReference type="EMBL" id="PIC45394.1"/>
    </source>
</evidence>
<keyword evidence="1" id="KW-0732">Signal</keyword>
<dbReference type="EMBL" id="PDUG01000002">
    <property type="protein sequence ID" value="PIC45394.1"/>
    <property type="molecule type" value="Genomic_DNA"/>
</dbReference>
<dbReference type="OrthoDB" id="5821182at2759"/>
<feature type="signal peptide" evidence="1">
    <location>
        <begin position="1"/>
        <end position="17"/>
    </location>
</feature>
<dbReference type="AlphaFoldDB" id="A0A2G5V0U5"/>
<feature type="chain" id="PRO_5013633592" evidence="1">
    <location>
        <begin position="18"/>
        <end position="83"/>
    </location>
</feature>
<organism evidence="2 3">
    <name type="scientific">Caenorhabditis nigoni</name>
    <dbReference type="NCBI Taxonomy" id="1611254"/>
    <lineage>
        <taxon>Eukaryota</taxon>
        <taxon>Metazoa</taxon>
        <taxon>Ecdysozoa</taxon>
        <taxon>Nematoda</taxon>
        <taxon>Chromadorea</taxon>
        <taxon>Rhabditida</taxon>
        <taxon>Rhabditina</taxon>
        <taxon>Rhabditomorpha</taxon>
        <taxon>Rhabditoidea</taxon>
        <taxon>Rhabditidae</taxon>
        <taxon>Peloderinae</taxon>
        <taxon>Caenorhabditis</taxon>
    </lineage>
</organism>
<accession>A0A2G5V0U5</accession>
<keyword evidence="3" id="KW-1185">Reference proteome</keyword>
<name>A0A2G5V0U5_9PELO</name>
<reference evidence="3" key="1">
    <citation type="submission" date="2017-10" db="EMBL/GenBank/DDBJ databases">
        <title>Rapid genome shrinkage in a self-fertile nematode reveals novel sperm competition proteins.</title>
        <authorList>
            <person name="Yin D."/>
            <person name="Schwarz E.M."/>
            <person name="Thomas C.G."/>
            <person name="Felde R.L."/>
            <person name="Korf I.F."/>
            <person name="Cutter A.D."/>
            <person name="Schartner C.M."/>
            <person name="Ralston E.J."/>
            <person name="Meyer B.J."/>
            <person name="Haag E.S."/>
        </authorList>
    </citation>
    <scope>NUCLEOTIDE SEQUENCE [LARGE SCALE GENOMIC DNA]</scope>
    <source>
        <strain evidence="3">JU1422</strain>
    </source>
</reference>
<sequence>MLGFLLHFLVIFWLADAAIISPPNTVSPVSPKVENVSSVTIPKIPMRPRGFTAGRDSKQLAIQRFKLLVSDFLTDAQLSKVGF</sequence>
<dbReference type="Proteomes" id="UP000230233">
    <property type="component" value="Chromosome II"/>
</dbReference>
<proteinExistence type="predicted"/>
<protein>
    <submittedName>
        <fullName evidence="2">Uncharacterized protein</fullName>
    </submittedName>
</protein>